<gene>
    <name evidence="2" type="ORF">CCMP2556_LOCUS25440</name>
    <name evidence="3" type="ORF">CCMP2556_LOCUS35573</name>
</gene>
<keyword evidence="4" id="KW-1185">Reference proteome</keyword>
<dbReference type="Pfam" id="PF10354">
    <property type="entry name" value="BMT5-like"/>
    <property type="match status" value="1"/>
</dbReference>
<dbReference type="Proteomes" id="UP001642484">
    <property type="component" value="Unassembled WGS sequence"/>
</dbReference>
<organism evidence="2 4">
    <name type="scientific">Durusdinium trenchii</name>
    <dbReference type="NCBI Taxonomy" id="1381693"/>
    <lineage>
        <taxon>Eukaryota</taxon>
        <taxon>Sar</taxon>
        <taxon>Alveolata</taxon>
        <taxon>Dinophyceae</taxon>
        <taxon>Suessiales</taxon>
        <taxon>Symbiodiniaceae</taxon>
        <taxon>Durusdinium</taxon>
    </lineage>
</organism>
<comment type="caution">
    <text evidence="2">The sequence shown here is derived from an EMBL/GenBank/DDBJ whole genome shotgun (WGS) entry which is preliminary data.</text>
</comment>
<feature type="domain" description="25S rRNA (uridine-N(3))-methyltransferase BMT5-like" evidence="1">
    <location>
        <begin position="104"/>
        <end position="155"/>
    </location>
</feature>
<evidence type="ECO:0000313" key="2">
    <source>
        <dbReference type="EMBL" id="CAK9049790.1"/>
    </source>
</evidence>
<protein>
    <recommendedName>
        <fullName evidence="1">25S rRNA (uridine-N(3))-methyltransferase BMT5-like domain-containing protein</fullName>
    </recommendedName>
</protein>
<name>A0ABP0MI18_9DINO</name>
<accession>A0ABP0MI18</accession>
<dbReference type="EMBL" id="CAXAMN010017113">
    <property type="protein sequence ID" value="CAK9049790.1"/>
    <property type="molecule type" value="Genomic_DNA"/>
</dbReference>
<evidence type="ECO:0000313" key="4">
    <source>
        <dbReference type="Proteomes" id="UP001642484"/>
    </source>
</evidence>
<dbReference type="InterPro" id="IPR019446">
    <property type="entry name" value="BMT5-like"/>
</dbReference>
<proteinExistence type="predicted"/>
<dbReference type="EMBL" id="CAXAMN010022729">
    <property type="protein sequence ID" value="CAK9072313.1"/>
    <property type="molecule type" value="Genomic_DNA"/>
</dbReference>
<reference evidence="2 4" key="1">
    <citation type="submission" date="2024-02" db="EMBL/GenBank/DDBJ databases">
        <authorList>
            <person name="Chen Y."/>
            <person name="Shah S."/>
            <person name="Dougan E. K."/>
            <person name="Thang M."/>
            <person name="Chan C."/>
        </authorList>
    </citation>
    <scope>NUCLEOTIDE SEQUENCE [LARGE SCALE GENOMIC DNA]</scope>
</reference>
<evidence type="ECO:0000259" key="1">
    <source>
        <dbReference type="Pfam" id="PF10354"/>
    </source>
</evidence>
<sequence length="163" mass="18495">MKIAAVLTTCWFKLFCFVTLEVHLGNSIMFQGLLRTLSHKDLRYIIDHYDGTQQLEELVQEAQQALPLEGRTEGCMPDAPGVAAISRFHRLELIDPTADAAVFGDANLSFSLNLVRHRKALGHVGRVIATTFESREVLRERYKEIDETIKTLQDRTLPKSTIR</sequence>
<evidence type="ECO:0000313" key="3">
    <source>
        <dbReference type="EMBL" id="CAK9072313.1"/>
    </source>
</evidence>